<feature type="chain" id="PRO_5021892489" evidence="1">
    <location>
        <begin position="25"/>
        <end position="428"/>
    </location>
</feature>
<dbReference type="InterPro" id="IPR018391">
    <property type="entry name" value="PQQ_b-propeller_rpt"/>
</dbReference>
<dbReference type="Gene3D" id="2.40.10.480">
    <property type="match status" value="1"/>
</dbReference>
<dbReference type="EMBL" id="CP036298">
    <property type="protein sequence ID" value="QDV22131.1"/>
    <property type="molecule type" value="Genomic_DNA"/>
</dbReference>
<evidence type="ECO:0000313" key="4">
    <source>
        <dbReference type="Proteomes" id="UP000318017"/>
    </source>
</evidence>
<name>A0A518G0K3_9BACT</name>
<proteinExistence type="predicted"/>
<dbReference type="InterPro" id="IPR011047">
    <property type="entry name" value="Quinoprotein_ADH-like_sf"/>
</dbReference>
<feature type="signal peptide" evidence="1">
    <location>
        <begin position="1"/>
        <end position="24"/>
    </location>
</feature>
<dbReference type="AlphaFoldDB" id="A0A518G0K3"/>
<feature type="domain" description="Pyrrolo-quinoline quinone repeat" evidence="2">
    <location>
        <begin position="165"/>
        <end position="346"/>
    </location>
</feature>
<dbReference type="KEGG" id="ahel:Q31a_04140"/>
<organism evidence="3 4">
    <name type="scientific">Aureliella helgolandensis</name>
    <dbReference type="NCBI Taxonomy" id="2527968"/>
    <lineage>
        <taxon>Bacteria</taxon>
        <taxon>Pseudomonadati</taxon>
        <taxon>Planctomycetota</taxon>
        <taxon>Planctomycetia</taxon>
        <taxon>Pirellulales</taxon>
        <taxon>Pirellulaceae</taxon>
        <taxon>Aureliella</taxon>
    </lineage>
</organism>
<dbReference type="OrthoDB" id="244732at2"/>
<dbReference type="InterPro" id="IPR002372">
    <property type="entry name" value="PQQ_rpt_dom"/>
</dbReference>
<gene>
    <name evidence="3" type="ORF">Q31a_04140</name>
</gene>
<dbReference type="Proteomes" id="UP000318017">
    <property type="component" value="Chromosome"/>
</dbReference>
<dbReference type="RefSeq" id="WP_145073202.1">
    <property type="nucleotide sequence ID" value="NZ_CP036298.1"/>
</dbReference>
<reference evidence="3 4" key="1">
    <citation type="submission" date="2019-02" db="EMBL/GenBank/DDBJ databases">
        <title>Deep-cultivation of Planctomycetes and their phenomic and genomic characterization uncovers novel biology.</title>
        <authorList>
            <person name="Wiegand S."/>
            <person name="Jogler M."/>
            <person name="Boedeker C."/>
            <person name="Pinto D."/>
            <person name="Vollmers J."/>
            <person name="Rivas-Marin E."/>
            <person name="Kohn T."/>
            <person name="Peeters S.H."/>
            <person name="Heuer A."/>
            <person name="Rast P."/>
            <person name="Oberbeckmann S."/>
            <person name="Bunk B."/>
            <person name="Jeske O."/>
            <person name="Meyerdierks A."/>
            <person name="Storesund J.E."/>
            <person name="Kallscheuer N."/>
            <person name="Luecker S."/>
            <person name="Lage O.M."/>
            <person name="Pohl T."/>
            <person name="Merkel B.J."/>
            <person name="Hornburger P."/>
            <person name="Mueller R.-W."/>
            <person name="Bruemmer F."/>
            <person name="Labrenz M."/>
            <person name="Spormann A.M."/>
            <person name="Op den Camp H."/>
            <person name="Overmann J."/>
            <person name="Amann R."/>
            <person name="Jetten M.S.M."/>
            <person name="Mascher T."/>
            <person name="Medema M.H."/>
            <person name="Devos D.P."/>
            <person name="Kaster A.-K."/>
            <person name="Ovreas L."/>
            <person name="Rohde M."/>
            <person name="Galperin M.Y."/>
            <person name="Jogler C."/>
        </authorList>
    </citation>
    <scope>NUCLEOTIDE SEQUENCE [LARGE SCALE GENOMIC DNA]</scope>
    <source>
        <strain evidence="3 4">Q31a</strain>
    </source>
</reference>
<dbReference type="Gene3D" id="2.130.10.10">
    <property type="entry name" value="YVTN repeat-like/Quinoprotein amine dehydrogenase"/>
    <property type="match status" value="1"/>
</dbReference>
<accession>A0A518G0K3</accession>
<keyword evidence="1" id="KW-0732">Signal</keyword>
<protein>
    <submittedName>
        <fullName evidence="3">Outer membrane biogenesis protein BamB</fullName>
    </submittedName>
</protein>
<dbReference type="PANTHER" id="PTHR34512">
    <property type="entry name" value="CELL SURFACE PROTEIN"/>
    <property type="match status" value="1"/>
</dbReference>
<dbReference type="SUPFAM" id="SSF50998">
    <property type="entry name" value="Quinoprotein alcohol dehydrogenase-like"/>
    <property type="match status" value="1"/>
</dbReference>
<evidence type="ECO:0000256" key="1">
    <source>
        <dbReference type="SAM" id="SignalP"/>
    </source>
</evidence>
<dbReference type="SMART" id="SM00564">
    <property type="entry name" value="PQQ"/>
    <property type="match status" value="2"/>
</dbReference>
<keyword evidence="4" id="KW-1185">Reference proteome</keyword>
<sequence precursor="true">MRTCIFPLILIMLSSLAAKNATHAAELPTTNDQLEIASTDWPWWRGPLRNGTASAKQTPPTEFSTSKNLIWKAPIPGRGHGSPTVVGGQVFVATANEQIDGQQSLLCFDRQTGEPQWSTVVHASGGMQKNNKATAASSTPACDGQRVYINFPNNGGLYTSALSLTGELLWQERISDYVVHQGYGASPCLYQNLVIVTSDNKTGGAIAALDSKSGEMVWRRERPQKPNYPSPILVHAGGQDQVILVGCDQVCSYNPLTGATNWETEGATTECVTSTLTDGQLIYTSGGYPKNHMSAIRADGSTEVVWSNETRLYVPSLVIRDGYLYGVLDAGIAMCWKADTGEEMWKKRLGGTFSSSPVLVGDKIFVTNEGGEFFIFQASPEEFLEVAENKLGEQVFATPTICDSRIYHRVAHLSDSGERQEMLYCFGQ</sequence>
<evidence type="ECO:0000313" key="3">
    <source>
        <dbReference type="EMBL" id="QDV22131.1"/>
    </source>
</evidence>
<evidence type="ECO:0000259" key="2">
    <source>
        <dbReference type="Pfam" id="PF13360"/>
    </source>
</evidence>
<dbReference type="PANTHER" id="PTHR34512:SF30">
    <property type="entry name" value="OUTER MEMBRANE PROTEIN ASSEMBLY FACTOR BAMB"/>
    <property type="match status" value="1"/>
</dbReference>
<dbReference type="Pfam" id="PF13360">
    <property type="entry name" value="PQQ_2"/>
    <property type="match status" value="1"/>
</dbReference>
<dbReference type="InterPro" id="IPR015943">
    <property type="entry name" value="WD40/YVTN_repeat-like_dom_sf"/>
</dbReference>